<dbReference type="SUPFAM" id="SSF56672">
    <property type="entry name" value="DNA/RNA polymerases"/>
    <property type="match status" value="1"/>
</dbReference>
<protein>
    <submittedName>
        <fullName evidence="1">Uncharacterized protein</fullName>
    </submittedName>
</protein>
<name>A0A9Q3CN39_9BASI</name>
<comment type="caution">
    <text evidence="1">The sequence shown here is derived from an EMBL/GenBank/DDBJ whole genome shotgun (WGS) entry which is preliminary data.</text>
</comment>
<dbReference type="AlphaFoldDB" id="A0A9Q3CN39"/>
<reference evidence="1" key="1">
    <citation type="submission" date="2021-03" db="EMBL/GenBank/DDBJ databases">
        <title>Draft genome sequence of rust myrtle Austropuccinia psidii MF-1, a brazilian biotype.</title>
        <authorList>
            <person name="Quecine M.C."/>
            <person name="Pachon D.M.R."/>
            <person name="Bonatelli M.L."/>
            <person name="Correr F.H."/>
            <person name="Franceschini L.M."/>
            <person name="Leite T.F."/>
            <person name="Margarido G.R.A."/>
            <person name="Almeida C.A."/>
            <person name="Ferrarezi J.A."/>
            <person name="Labate C.A."/>
        </authorList>
    </citation>
    <scope>NUCLEOTIDE SEQUENCE</scope>
    <source>
        <strain evidence="1">MF-1</strain>
    </source>
</reference>
<sequence length="126" mass="14260">MKYLGEDVATSSLHSFQKDMDLPPFSFHSSPEGQWDEEEDPEGIQTVLKVVPPAYHKYLDLYSKVKAEKLPSHCTCDHHIKLEHLPPPVGVIYSLSNQESKTLWSYISENLEKGFIRPSSSSRVSG</sequence>
<dbReference type="InterPro" id="IPR043502">
    <property type="entry name" value="DNA/RNA_pol_sf"/>
</dbReference>
<dbReference type="Proteomes" id="UP000765509">
    <property type="component" value="Unassembled WGS sequence"/>
</dbReference>
<dbReference type="Gene3D" id="3.10.10.10">
    <property type="entry name" value="HIV Type 1 Reverse Transcriptase, subunit A, domain 1"/>
    <property type="match status" value="1"/>
</dbReference>
<evidence type="ECO:0000313" key="1">
    <source>
        <dbReference type="EMBL" id="MBW0486742.1"/>
    </source>
</evidence>
<organism evidence="1 2">
    <name type="scientific">Austropuccinia psidii MF-1</name>
    <dbReference type="NCBI Taxonomy" id="1389203"/>
    <lineage>
        <taxon>Eukaryota</taxon>
        <taxon>Fungi</taxon>
        <taxon>Dikarya</taxon>
        <taxon>Basidiomycota</taxon>
        <taxon>Pucciniomycotina</taxon>
        <taxon>Pucciniomycetes</taxon>
        <taxon>Pucciniales</taxon>
        <taxon>Sphaerophragmiaceae</taxon>
        <taxon>Austropuccinia</taxon>
    </lineage>
</organism>
<accession>A0A9Q3CN39</accession>
<keyword evidence="2" id="KW-1185">Reference proteome</keyword>
<gene>
    <name evidence="1" type="ORF">O181_026457</name>
</gene>
<dbReference type="EMBL" id="AVOT02008789">
    <property type="protein sequence ID" value="MBW0486742.1"/>
    <property type="molecule type" value="Genomic_DNA"/>
</dbReference>
<proteinExistence type="predicted"/>
<evidence type="ECO:0000313" key="2">
    <source>
        <dbReference type="Proteomes" id="UP000765509"/>
    </source>
</evidence>